<dbReference type="GO" id="GO:0005634">
    <property type="term" value="C:nucleus"/>
    <property type="evidence" value="ECO:0007669"/>
    <property type="project" value="InterPro"/>
</dbReference>
<feature type="region of interest" description="Disordered" evidence="4">
    <location>
        <begin position="1"/>
        <end position="24"/>
    </location>
</feature>
<dbReference type="Pfam" id="PF00956">
    <property type="entry name" value="NAP"/>
    <property type="match status" value="1"/>
</dbReference>
<dbReference type="SUPFAM" id="SSF143113">
    <property type="entry name" value="NAP-like"/>
    <property type="match status" value="1"/>
</dbReference>
<proteinExistence type="inferred from homology"/>
<dbReference type="InterPro" id="IPR002164">
    <property type="entry name" value="NAP_family"/>
</dbReference>
<dbReference type="GO" id="GO:0042393">
    <property type="term" value="F:histone binding"/>
    <property type="evidence" value="ECO:0007669"/>
    <property type="project" value="UniProtKB-ARBA"/>
</dbReference>
<evidence type="ECO:0000256" key="3">
    <source>
        <dbReference type="RuleBase" id="RU003876"/>
    </source>
</evidence>
<dbReference type="AlphaFoldDB" id="A0A7S1T055"/>
<gene>
    <name evidence="5" type="ORF">TCHU04912_LOCUS16626</name>
</gene>
<evidence type="ECO:0000256" key="4">
    <source>
        <dbReference type="SAM" id="MobiDB-lite"/>
    </source>
</evidence>
<protein>
    <recommendedName>
        <fullName evidence="6">Nucleosome assembly protein</fullName>
    </recommendedName>
</protein>
<dbReference type="Gene3D" id="3.30.1120.90">
    <property type="entry name" value="Nucleosome assembly protein"/>
    <property type="match status" value="1"/>
</dbReference>
<dbReference type="GO" id="GO:0000724">
    <property type="term" value="P:double-strand break repair via homologous recombination"/>
    <property type="evidence" value="ECO:0007669"/>
    <property type="project" value="UniProtKB-ARBA"/>
</dbReference>
<reference evidence="5" key="1">
    <citation type="submission" date="2021-01" db="EMBL/GenBank/DDBJ databases">
        <authorList>
            <person name="Corre E."/>
            <person name="Pelletier E."/>
            <person name="Niang G."/>
            <person name="Scheremetjew M."/>
            <person name="Finn R."/>
            <person name="Kale V."/>
            <person name="Holt S."/>
            <person name="Cochrane G."/>
            <person name="Meng A."/>
            <person name="Brown T."/>
            <person name="Cohen L."/>
        </authorList>
    </citation>
    <scope>NUCLEOTIDE SEQUENCE</scope>
    <source>
        <strain evidence="5">PLY429</strain>
    </source>
</reference>
<dbReference type="GO" id="GO:0006334">
    <property type="term" value="P:nucleosome assembly"/>
    <property type="evidence" value="ECO:0007669"/>
    <property type="project" value="InterPro"/>
</dbReference>
<accession>A0A7S1T055</accession>
<keyword evidence="2" id="KW-0143">Chaperone</keyword>
<organism evidence="5">
    <name type="scientific">Tetraselmis chuii</name>
    <dbReference type="NCBI Taxonomy" id="63592"/>
    <lineage>
        <taxon>Eukaryota</taxon>
        <taxon>Viridiplantae</taxon>
        <taxon>Chlorophyta</taxon>
        <taxon>core chlorophytes</taxon>
        <taxon>Chlorodendrophyceae</taxon>
        <taxon>Chlorodendrales</taxon>
        <taxon>Chlorodendraceae</taxon>
        <taxon>Tetraselmis</taxon>
    </lineage>
</organism>
<evidence type="ECO:0000256" key="1">
    <source>
        <dbReference type="ARBA" id="ARBA00009947"/>
    </source>
</evidence>
<evidence type="ECO:0000256" key="2">
    <source>
        <dbReference type="ARBA" id="ARBA00023186"/>
    </source>
</evidence>
<dbReference type="Gene3D" id="1.20.5.1500">
    <property type="match status" value="1"/>
</dbReference>
<name>A0A7S1T055_9CHLO</name>
<feature type="region of interest" description="Disordered" evidence="4">
    <location>
        <begin position="220"/>
        <end position="256"/>
    </location>
</feature>
<dbReference type="InterPro" id="IPR037231">
    <property type="entry name" value="NAP-like_sf"/>
</dbReference>
<dbReference type="EMBL" id="HBGG01031821">
    <property type="protein sequence ID" value="CAD9214386.1"/>
    <property type="molecule type" value="Transcribed_RNA"/>
</dbReference>
<sequence length="256" mass="28768">MAADGEGPVKKKLKYGGEAGDAAPLDEGVESVLSVVEASQTKLDKLNEKSVEEILQIERKYQTLRRPLYEERNAKLREVPKFWGTALQNHPILSPIILERDSEVLEHLTDLDVMDFEDLKSGFSIKLVFSSNPFFKNTELVKRICFDLSSGDIKTECTAVEWASADGAETVFTEDNSGFMNWFLTTEAIESSEDEVAAQIRDSVFVDPVKFFKGEVEMEEYGMYEVESDEEEDGEEDEGEEDGEEGSGEEDEEEEG</sequence>
<evidence type="ECO:0000313" key="5">
    <source>
        <dbReference type="EMBL" id="CAD9214386.1"/>
    </source>
</evidence>
<dbReference type="PANTHER" id="PTHR11875">
    <property type="entry name" value="TESTIS-SPECIFIC Y-ENCODED PROTEIN"/>
    <property type="match status" value="1"/>
</dbReference>
<evidence type="ECO:0008006" key="6">
    <source>
        <dbReference type="Google" id="ProtNLM"/>
    </source>
</evidence>
<comment type="similarity">
    <text evidence="1 3">Belongs to the nucleosome assembly protein (NAP) family.</text>
</comment>